<dbReference type="GO" id="GO:0008236">
    <property type="term" value="F:serine-type peptidase activity"/>
    <property type="evidence" value="ECO:0007669"/>
    <property type="project" value="InterPro"/>
</dbReference>
<dbReference type="GO" id="GO:0006508">
    <property type="term" value="P:proteolysis"/>
    <property type="evidence" value="ECO:0007669"/>
    <property type="project" value="InterPro"/>
</dbReference>
<dbReference type="PANTHER" id="PTHR11731:SF193">
    <property type="entry name" value="DIPEPTIDYL PEPTIDASE 9"/>
    <property type="match status" value="1"/>
</dbReference>
<evidence type="ECO:0000313" key="3">
    <source>
        <dbReference type="EMBL" id="SUZ60003.1"/>
    </source>
</evidence>
<dbReference type="Pfam" id="PF00326">
    <property type="entry name" value="Peptidase_S9"/>
    <property type="match status" value="1"/>
</dbReference>
<reference evidence="3" key="1">
    <citation type="submission" date="2018-05" db="EMBL/GenBank/DDBJ databases">
        <authorList>
            <person name="Lanie J.A."/>
            <person name="Ng W.-L."/>
            <person name="Kazmierczak K.M."/>
            <person name="Andrzejewski T.M."/>
            <person name="Davidsen T.M."/>
            <person name="Wayne K.J."/>
            <person name="Tettelin H."/>
            <person name="Glass J.I."/>
            <person name="Rusch D."/>
            <person name="Podicherti R."/>
            <person name="Tsui H.-C.T."/>
            <person name="Winkler M.E."/>
        </authorList>
    </citation>
    <scope>NUCLEOTIDE SEQUENCE</scope>
</reference>
<evidence type="ECO:0000259" key="2">
    <source>
        <dbReference type="Pfam" id="PF00930"/>
    </source>
</evidence>
<dbReference type="Gene3D" id="3.40.50.1820">
    <property type="entry name" value="alpha/beta hydrolase"/>
    <property type="match status" value="1"/>
</dbReference>
<feature type="domain" description="Dipeptidylpeptidase IV N-terminal" evidence="2">
    <location>
        <begin position="300"/>
        <end position="492"/>
    </location>
</feature>
<accession>A0A381P2X8</accession>
<dbReference type="GO" id="GO:0008239">
    <property type="term" value="F:dipeptidyl-peptidase activity"/>
    <property type="evidence" value="ECO:0007669"/>
    <property type="project" value="TreeGrafter"/>
</dbReference>
<dbReference type="PANTHER" id="PTHR11731">
    <property type="entry name" value="PROTEASE FAMILY S9B,C DIPEPTIDYL-PEPTIDASE IV-RELATED"/>
    <property type="match status" value="1"/>
</dbReference>
<dbReference type="InterPro" id="IPR001375">
    <property type="entry name" value="Peptidase_S9_cat"/>
</dbReference>
<dbReference type="AlphaFoldDB" id="A0A381P2X8"/>
<evidence type="ECO:0000259" key="1">
    <source>
        <dbReference type="Pfam" id="PF00326"/>
    </source>
</evidence>
<dbReference type="InterPro" id="IPR050278">
    <property type="entry name" value="Serine_Prot_S9B/DPPIV"/>
</dbReference>
<name>A0A381P2X8_9ZZZZ</name>
<dbReference type="InterPro" id="IPR011042">
    <property type="entry name" value="6-blade_b-propeller_TolB-like"/>
</dbReference>
<dbReference type="SUPFAM" id="SSF53474">
    <property type="entry name" value="alpha/beta-Hydrolases"/>
    <property type="match status" value="1"/>
</dbReference>
<proteinExistence type="predicted"/>
<protein>
    <recommendedName>
        <fullName evidence="4">Peptidase S9 prolyl oligopeptidase catalytic domain-containing protein</fullName>
    </recommendedName>
</protein>
<dbReference type="InterPro" id="IPR002469">
    <property type="entry name" value="Peptidase_S9B_N"/>
</dbReference>
<dbReference type="Gene3D" id="2.120.10.30">
    <property type="entry name" value="TolB, C-terminal domain"/>
    <property type="match status" value="1"/>
</dbReference>
<gene>
    <name evidence="3" type="ORF">METZ01_LOCUS12857</name>
</gene>
<feature type="domain" description="Peptidase S9 prolyl oligopeptidase catalytic" evidence="1">
    <location>
        <begin position="593"/>
        <end position="791"/>
    </location>
</feature>
<dbReference type="Gene3D" id="2.140.10.30">
    <property type="entry name" value="Dipeptidylpeptidase IV, N-terminal domain"/>
    <property type="match status" value="1"/>
</dbReference>
<dbReference type="InterPro" id="IPR029058">
    <property type="entry name" value="AB_hydrolase_fold"/>
</dbReference>
<dbReference type="Pfam" id="PF00930">
    <property type="entry name" value="DPPIV_N"/>
    <property type="match status" value="1"/>
</dbReference>
<dbReference type="EMBL" id="UINC01000713">
    <property type="protein sequence ID" value="SUZ60003.1"/>
    <property type="molecule type" value="Genomic_DNA"/>
</dbReference>
<dbReference type="SUPFAM" id="SSF82171">
    <property type="entry name" value="DPP6 N-terminal domain-like"/>
    <property type="match status" value="1"/>
</dbReference>
<sequence length="812" mass="90829">MMMRRFKLVALFGLVLLTMGAPAPVTGQSSAAYVPDVARGQDFELSVRNIMRGPELLGQAPGQIRWTDDSAWLYFRWRPGGLDWDEQNSLYRVPADGGAPEKLDDDVEYEAAVLIAGGDLSQDRRWRVSTVRGDIYLVDRRAMTTRRLTHTQDGEGSALFSEDGESVLFQRGGNVYRLTLESGELEQITRVSTSPAPDEEKEAEGQRGFLETQQLELFEHISRQAEREKEADARREAREALEPKTVHLEARERLQSLRSTRDGNYVLIRASKPAQGAQRTIVPDWVTESGYTEDLNVRTKVGDAQNGGRAGIITTASGEVTWLDVKPEGYEGEGQIRVSNAGWNDAGTKAFVFAVSFDDKDRWLWSVDAATGERTLLDHLHDEAWVAGPCFSCVGWIPDEDRVYFVSEATGYAHLYVVNSDGSNREALTSGEWEVLGITMPEDRSRFLLTTNEGSPFNQHVSWMGFDGDSEAITEGDGRFRATLSPDGDRFAFIHDVANRPGELFLAETGRPTEMERVTTSPTEAWASFDWKKPEIVRFEAEDGAMVPARIYRPAEMGAQANGAAVIFVHGSGYTQNVHNYFSSYYREYMFNHLLAAAGYTVLDVDYRGSAGYGRDWRTGIYRWMGGKDLTDQVDGARYLVEAEGVDADRIGLYGGSYGGFITLMGLFTAGETFKSGAALRPVTDWAHYNHGYTSRILNQPQGDEEAYRQSSPIYFAEGFGLDQHLVILHGMVDTNVHFSDAVRLTQRLIELGKENWEMAVYPVENHGFVEPTSWTDEYRRIFELFERTLREPGCTENGAFCSVRTGGLLSQ</sequence>
<organism evidence="3">
    <name type="scientific">marine metagenome</name>
    <dbReference type="NCBI Taxonomy" id="408172"/>
    <lineage>
        <taxon>unclassified sequences</taxon>
        <taxon>metagenomes</taxon>
        <taxon>ecological metagenomes</taxon>
    </lineage>
</organism>
<evidence type="ECO:0008006" key="4">
    <source>
        <dbReference type="Google" id="ProtNLM"/>
    </source>
</evidence>